<dbReference type="Proteomes" id="UP001600650">
    <property type="component" value="Unassembled WGS sequence"/>
</dbReference>
<accession>A0ABW6JM93</accession>
<dbReference type="Pfam" id="PF19474">
    <property type="entry name" value="DUF6011"/>
    <property type="match status" value="1"/>
</dbReference>
<organism evidence="1 2">
    <name type="scientific">Streptomyces cellulosae</name>
    <dbReference type="NCBI Taxonomy" id="1968"/>
    <lineage>
        <taxon>Bacteria</taxon>
        <taxon>Bacillati</taxon>
        <taxon>Actinomycetota</taxon>
        <taxon>Actinomycetes</taxon>
        <taxon>Kitasatosporales</taxon>
        <taxon>Streptomycetaceae</taxon>
        <taxon>Streptomyces</taxon>
    </lineage>
</organism>
<gene>
    <name evidence="1" type="ORF">ACFU0X_20690</name>
</gene>
<dbReference type="RefSeq" id="WP_381727291.1">
    <property type="nucleotide sequence ID" value="NZ_JBHVBU010000058.1"/>
</dbReference>
<proteinExistence type="predicted"/>
<dbReference type="EMBL" id="JBHVBU010000058">
    <property type="protein sequence ID" value="MFE7965420.1"/>
    <property type="molecule type" value="Genomic_DNA"/>
</dbReference>
<sequence>MAVQGALFEDDPLWWRPVTCRRCRRVLRSRRSRARGIGPGCERRDRGLPPRRRSWRRLRAVA</sequence>
<evidence type="ECO:0000313" key="2">
    <source>
        <dbReference type="Proteomes" id="UP001600650"/>
    </source>
</evidence>
<protein>
    <submittedName>
        <fullName evidence="1">DUF6011 domain-containing protein</fullName>
    </submittedName>
</protein>
<evidence type="ECO:0000313" key="1">
    <source>
        <dbReference type="EMBL" id="MFE7965420.1"/>
    </source>
</evidence>
<reference evidence="1 2" key="1">
    <citation type="submission" date="2024-09" db="EMBL/GenBank/DDBJ databases">
        <title>The Natural Products Discovery Center: Release of the First 8490 Sequenced Strains for Exploring Actinobacteria Biosynthetic Diversity.</title>
        <authorList>
            <person name="Kalkreuter E."/>
            <person name="Kautsar S.A."/>
            <person name="Yang D."/>
            <person name="Bader C.D."/>
            <person name="Teijaro C.N."/>
            <person name="Fluegel L."/>
            <person name="Davis C.M."/>
            <person name="Simpson J.R."/>
            <person name="Lauterbach L."/>
            <person name="Steele A.D."/>
            <person name="Gui C."/>
            <person name="Meng S."/>
            <person name="Li G."/>
            <person name="Viehrig K."/>
            <person name="Ye F."/>
            <person name="Su P."/>
            <person name="Kiefer A.F."/>
            <person name="Nichols A."/>
            <person name="Cepeda A.J."/>
            <person name="Yan W."/>
            <person name="Fan B."/>
            <person name="Jiang Y."/>
            <person name="Adhikari A."/>
            <person name="Zheng C.-J."/>
            <person name="Schuster L."/>
            <person name="Cowan T.M."/>
            <person name="Smanski M.J."/>
            <person name="Chevrette M.G."/>
            <person name="De Carvalho L.P.S."/>
            <person name="Shen B."/>
        </authorList>
    </citation>
    <scope>NUCLEOTIDE SEQUENCE [LARGE SCALE GENOMIC DNA]</scope>
    <source>
        <strain evidence="1 2">NPDC057399</strain>
    </source>
</reference>
<comment type="caution">
    <text evidence="1">The sequence shown here is derived from an EMBL/GenBank/DDBJ whole genome shotgun (WGS) entry which is preliminary data.</text>
</comment>
<name>A0ABW6JM93_STRCE</name>
<dbReference type="InterPro" id="IPR046053">
    <property type="entry name" value="DUF6011"/>
</dbReference>
<keyword evidence="2" id="KW-1185">Reference proteome</keyword>